<accession>A0A1B0VMH9</accession>
<sequence>MTKVIKVTHFRTERFSLTKDELIAALRNKYGDETIFDAGAIDMVCHQGVIGATDETQIYFKVDQA</sequence>
<gene>
    <name evidence="1" type="ORF">AH14a_p85</name>
</gene>
<proteinExistence type="predicted"/>
<dbReference type="Proteomes" id="UP000222764">
    <property type="component" value="Segment"/>
</dbReference>
<reference evidence="1 2" key="1">
    <citation type="journal article" date="2016" name="PLoS ONE">
        <title>Two Inducible Prophages of an Antarctic Pseudomonas sp. ANT_H14 Use the Same Capsid for Packaging Their Genomes - Characterization of a Novel Phage Helper-Satellite System.</title>
        <authorList>
            <person name="Dziewit L."/>
            <person name="Radlinska M."/>
        </authorList>
    </citation>
    <scope>NUCLEOTIDE SEQUENCE [LARGE SCALE GENOMIC DNA]</scope>
</reference>
<evidence type="ECO:0000313" key="1">
    <source>
        <dbReference type="EMBL" id="AMW64545.1"/>
    </source>
</evidence>
<evidence type="ECO:0000313" key="2">
    <source>
        <dbReference type="Proteomes" id="UP000222764"/>
    </source>
</evidence>
<protein>
    <submittedName>
        <fullName evidence="1">Uncharacterized protein</fullName>
    </submittedName>
</protein>
<organism evidence="1 2">
    <name type="scientific">Pseudomonas phage phiAH14a</name>
    <dbReference type="NCBI Taxonomy" id="1805958"/>
    <lineage>
        <taxon>Viruses</taxon>
        <taxon>Duplodnaviria</taxon>
        <taxon>Heunggongvirae</taxon>
        <taxon>Uroviricota</taxon>
        <taxon>Caudoviricetes</taxon>
        <taxon>Miecznikowavirus</taxon>
        <taxon>Miecznikowavirus AH14a</taxon>
    </lineage>
</organism>
<name>A0A1B0VMH9_9CAUD</name>
<keyword evidence="2" id="KW-1185">Reference proteome</keyword>
<dbReference type="EMBL" id="KU708004">
    <property type="protein sequence ID" value="AMW64545.1"/>
    <property type="molecule type" value="Genomic_DNA"/>
</dbReference>